<dbReference type="EC" id="7.1.1.2" evidence="2 16"/>
<evidence type="ECO:0000256" key="5">
    <source>
        <dbReference type="ARBA" id="ARBA00022660"/>
    </source>
</evidence>
<feature type="transmembrane region" description="Helical" evidence="16">
    <location>
        <begin position="358"/>
        <end position="383"/>
    </location>
</feature>
<accession>Q2HWL4</accession>
<evidence type="ECO:0000256" key="15">
    <source>
        <dbReference type="ARBA" id="ARBA00049551"/>
    </source>
</evidence>
<evidence type="ECO:0000256" key="6">
    <source>
        <dbReference type="ARBA" id="ARBA00022692"/>
    </source>
</evidence>
<feature type="transmembrane region" description="Helical" evidence="16">
    <location>
        <begin position="115"/>
        <end position="133"/>
    </location>
</feature>
<evidence type="ECO:0000256" key="13">
    <source>
        <dbReference type="ARBA" id="ARBA00023128"/>
    </source>
</evidence>
<comment type="catalytic activity">
    <reaction evidence="15 16">
        <text>a ubiquinone + NADH + 5 H(+)(in) = a ubiquinol + NAD(+) + 4 H(+)(out)</text>
        <dbReference type="Rhea" id="RHEA:29091"/>
        <dbReference type="Rhea" id="RHEA-COMP:9565"/>
        <dbReference type="Rhea" id="RHEA-COMP:9566"/>
        <dbReference type="ChEBI" id="CHEBI:15378"/>
        <dbReference type="ChEBI" id="CHEBI:16389"/>
        <dbReference type="ChEBI" id="CHEBI:17976"/>
        <dbReference type="ChEBI" id="CHEBI:57540"/>
        <dbReference type="ChEBI" id="CHEBI:57945"/>
        <dbReference type="EC" id="7.1.1.2"/>
    </reaction>
</comment>
<dbReference type="GO" id="GO:0005743">
    <property type="term" value="C:mitochondrial inner membrane"/>
    <property type="evidence" value="ECO:0007669"/>
    <property type="project" value="UniProtKB-SubCell"/>
</dbReference>
<evidence type="ECO:0000259" key="19">
    <source>
        <dbReference type="Pfam" id="PF06455"/>
    </source>
</evidence>
<protein>
    <recommendedName>
        <fullName evidence="3 16">NADH-ubiquinone oxidoreductase chain 5</fullName>
        <ecNumber evidence="2 16">7.1.1.2</ecNumber>
    </recommendedName>
</protein>
<feature type="domain" description="NADH dehydrogenase subunit 5 C-terminal" evidence="19">
    <location>
        <begin position="418"/>
        <end position="596"/>
    </location>
</feature>
<feature type="domain" description="NADH-Ubiquinone oxidoreductase (complex I) chain 5 N-terminal" evidence="18">
    <location>
        <begin position="66"/>
        <end position="115"/>
    </location>
</feature>
<evidence type="ECO:0000256" key="12">
    <source>
        <dbReference type="ARBA" id="ARBA00023075"/>
    </source>
</evidence>
<feature type="transmembrane region" description="Helical" evidence="16">
    <location>
        <begin position="297"/>
        <end position="315"/>
    </location>
</feature>
<keyword evidence="14 16" id="KW-0472">Membrane</keyword>
<dbReference type="GO" id="GO:0003954">
    <property type="term" value="F:NADH dehydrogenase activity"/>
    <property type="evidence" value="ECO:0007669"/>
    <property type="project" value="TreeGrafter"/>
</dbReference>
<dbReference type="InterPro" id="IPR010934">
    <property type="entry name" value="NADH_DH_su5_C"/>
</dbReference>
<evidence type="ECO:0000256" key="10">
    <source>
        <dbReference type="ARBA" id="ARBA00022989"/>
    </source>
</evidence>
<evidence type="ECO:0000256" key="14">
    <source>
        <dbReference type="ARBA" id="ARBA00023136"/>
    </source>
</evidence>
<feature type="transmembrane region" description="Helical" evidence="16">
    <location>
        <begin position="35"/>
        <end position="54"/>
    </location>
</feature>
<name>Q2HWL4_9NEOB</name>
<gene>
    <name evidence="20" type="primary">ND5</name>
</gene>
<keyword evidence="7" id="KW-0999">Mitochondrion inner membrane</keyword>
<dbReference type="InterPro" id="IPR018393">
    <property type="entry name" value="NADHpl_OxRdtase_5_subgr"/>
</dbReference>
<dbReference type="GO" id="GO:0042773">
    <property type="term" value="P:ATP synthesis coupled electron transport"/>
    <property type="evidence" value="ECO:0007669"/>
    <property type="project" value="InterPro"/>
</dbReference>
<reference evidence="20" key="1">
    <citation type="journal article" date="2006" name="Mol. Phylogenet. Evol.">
        <title>Complete nucleotide sequence of the mitochondrial genome of a Malagasy poison frog Mantella madagascariensis: evolutionary implications on mitochondrial genomes of higher anuran groups.</title>
        <authorList>
            <person name="Kurabayashi A."/>
            <person name="Usuki C."/>
            <person name="Mikami N."/>
            <person name="Fujii T."/>
            <person name="Yonekawa H."/>
            <person name="Sumida M."/>
            <person name="Hasegawa M."/>
        </authorList>
    </citation>
    <scope>NUCLEOTIDE SEQUENCE</scope>
</reference>
<feature type="transmembrane region" description="Helical" evidence="16">
    <location>
        <begin position="241"/>
        <end position="263"/>
    </location>
</feature>
<dbReference type="Pfam" id="PF00361">
    <property type="entry name" value="Proton_antipo_M"/>
    <property type="match status" value="1"/>
</dbReference>
<evidence type="ECO:0000256" key="7">
    <source>
        <dbReference type="ARBA" id="ARBA00022792"/>
    </source>
</evidence>
<dbReference type="PRINTS" id="PR01434">
    <property type="entry name" value="NADHDHGNASE5"/>
</dbReference>
<keyword evidence="6 16" id="KW-0812">Transmembrane</keyword>
<dbReference type="Pfam" id="PF00662">
    <property type="entry name" value="Proton_antipo_N"/>
    <property type="match status" value="1"/>
</dbReference>
<keyword evidence="4 16" id="KW-0813">Transport</keyword>
<dbReference type="InterPro" id="IPR003945">
    <property type="entry name" value="NU5C-like"/>
</dbReference>
<evidence type="ECO:0000256" key="4">
    <source>
        <dbReference type="ARBA" id="ARBA00022448"/>
    </source>
</evidence>
<dbReference type="InterPro" id="IPR001516">
    <property type="entry name" value="Proton_antipo_N"/>
</dbReference>
<comment type="function">
    <text evidence="16">Core subunit of the mitochondrial membrane respiratory chain NADH dehydrogenase (Complex I) which catalyzes electron transfer from NADH through the respiratory chain, using ubiquinone as an electron acceptor. Essential for the catalytic activity and assembly of complex I.</text>
</comment>
<feature type="transmembrane region" description="Helical" evidence="16">
    <location>
        <begin position="480"/>
        <end position="501"/>
    </location>
</feature>
<feature type="transmembrane region" description="Helical" evidence="16">
    <location>
        <begin position="209"/>
        <end position="229"/>
    </location>
</feature>
<keyword evidence="12 16" id="KW-0830">Ubiquinone</keyword>
<dbReference type="PANTHER" id="PTHR42829:SF2">
    <property type="entry name" value="NADH-UBIQUINONE OXIDOREDUCTASE CHAIN 5"/>
    <property type="match status" value="1"/>
</dbReference>
<dbReference type="AlphaFoldDB" id="Q2HWL4"/>
<evidence type="ECO:0000256" key="16">
    <source>
        <dbReference type="RuleBase" id="RU003404"/>
    </source>
</evidence>
<geneLocation type="mitochondrion" evidence="20"/>
<evidence type="ECO:0000256" key="11">
    <source>
        <dbReference type="ARBA" id="ARBA00023027"/>
    </source>
</evidence>
<comment type="similarity">
    <text evidence="16">Belongs to the complex I subunit 5 family.</text>
</comment>
<dbReference type="PANTHER" id="PTHR42829">
    <property type="entry name" value="NADH-UBIQUINONE OXIDOREDUCTASE CHAIN 5"/>
    <property type="match status" value="1"/>
</dbReference>
<dbReference type="InterPro" id="IPR001750">
    <property type="entry name" value="ND/Mrp_TM"/>
</dbReference>
<feature type="transmembrane region" description="Helical" evidence="16">
    <location>
        <begin position="321"/>
        <end position="346"/>
    </location>
</feature>
<feature type="domain" description="NADH:quinone oxidoreductase/Mrp antiporter transmembrane" evidence="17">
    <location>
        <begin position="132"/>
        <end position="411"/>
    </location>
</feature>
<evidence type="ECO:0000256" key="9">
    <source>
        <dbReference type="ARBA" id="ARBA00022982"/>
    </source>
</evidence>
<evidence type="ECO:0000259" key="18">
    <source>
        <dbReference type="Pfam" id="PF00662"/>
    </source>
</evidence>
<evidence type="ECO:0000259" key="17">
    <source>
        <dbReference type="Pfam" id="PF00361"/>
    </source>
</evidence>
<feature type="transmembrane region" description="Helical" evidence="16">
    <location>
        <begin position="269"/>
        <end position="290"/>
    </location>
</feature>
<evidence type="ECO:0000256" key="8">
    <source>
        <dbReference type="ARBA" id="ARBA00022967"/>
    </source>
</evidence>
<feature type="transmembrane region" description="Helical" evidence="16">
    <location>
        <begin position="6"/>
        <end position="23"/>
    </location>
</feature>
<keyword evidence="5" id="KW-0679">Respiratory chain</keyword>
<dbReference type="GO" id="GO:0015990">
    <property type="term" value="P:electron transport coupled proton transport"/>
    <property type="evidence" value="ECO:0007669"/>
    <property type="project" value="TreeGrafter"/>
</dbReference>
<keyword evidence="10 16" id="KW-1133">Transmembrane helix</keyword>
<evidence type="ECO:0000256" key="3">
    <source>
        <dbReference type="ARBA" id="ARBA00021096"/>
    </source>
</evidence>
<keyword evidence="11 16" id="KW-0520">NAD</keyword>
<sequence>MAPSHLLFQVNIMVTLIILYPLTKPNNSDFARLTIKMMKLAFFLSLIPLLVYSAQKTETSLGQTPWINSLPTSINLSLFYDACTVSFVPVALFVTWNILEYSTWYMAADPNKNRFIKYLLIFLTAMITLATAGNFYVFFIGWEGVGLMSFLLIGWYHGRNNAFAAATQAVLYNRLGDIGFLTALCWLLKKAPMIEWASALSTNPPTFLLLALIISAATKSAQFLFHPWLASAMEGPTPVSALLHSSTMVVAGIFLLIRVFPLLANNQVAMTSCLCLGALTTLYAAMLAISQNDIKKIIAYSTSSQLGLMMVAIGIGQPHLALFHICTHAFFKAMLFLCSGIIIHSINDEQDIRKMGGLQYALPVTTTCFSIGTLALLGTPFLAGFYSKDAIIEAANISTINSMALALTLIATAFSAVYSLRLVFYISLFFPRINPIIKFSELDIPPLHSITRLAAGSVVAGLLIFHLTFPHSPTIHTLPIYIKMAAILLTAMGFVTAYDLAKMNWHPLPPSHAKFKLYDPLHYNSVMQRPAISSTLNAGGQIATHLLDAILVKKFTPELMKSINLPPVQQIHMSQSGMIKAYLSVLFITTAFVILMLCIPLPL</sequence>
<dbReference type="EMBL" id="AB239572">
    <property type="protein sequence ID" value="BAE79535.1"/>
    <property type="molecule type" value="Genomic_DNA"/>
</dbReference>
<feature type="transmembrane region" description="Helical" evidence="16">
    <location>
        <begin position="581"/>
        <end position="602"/>
    </location>
</feature>
<feature type="transmembrane region" description="Helical" evidence="16">
    <location>
        <begin position="450"/>
        <end position="468"/>
    </location>
</feature>
<feature type="transmembrane region" description="Helical" evidence="16">
    <location>
        <begin position="403"/>
        <end position="430"/>
    </location>
</feature>
<dbReference type="NCBIfam" id="TIGR01974">
    <property type="entry name" value="NDH_I_L"/>
    <property type="match status" value="1"/>
</dbReference>
<keyword evidence="13 16" id="KW-0496">Mitochondrion</keyword>
<comment type="subcellular location">
    <subcellularLocation>
        <location evidence="1">Mitochondrion inner membrane</location>
        <topology evidence="1">Multi-pass membrane protein</topology>
    </subcellularLocation>
</comment>
<evidence type="ECO:0000256" key="1">
    <source>
        <dbReference type="ARBA" id="ARBA00004448"/>
    </source>
</evidence>
<dbReference type="GO" id="GO:0008137">
    <property type="term" value="F:NADH dehydrogenase (ubiquinone) activity"/>
    <property type="evidence" value="ECO:0007669"/>
    <property type="project" value="UniProtKB-EC"/>
</dbReference>
<keyword evidence="9" id="KW-0249">Electron transport</keyword>
<evidence type="ECO:0000256" key="2">
    <source>
        <dbReference type="ARBA" id="ARBA00012944"/>
    </source>
</evidence>
<feature type="transmembrane region" description="Helical" evidence="16">
    <location>
        <begin position="74"/>
        <end position="94"/>
    </location>
</feature>
<dbReference type="Pfam" id="PF06455">
    <property type="entry name" value="NADH5_C"/>
    <property type="match status" value="1"/>
</dbReference>
<proteinExistence type="inferred from homology"/>
<organism evidence="20">
    <name type="scientific">Boophis madagascariensis</name>
    <name type="common">Madagascar bright-eyed frog</name>
    <dbReference type="NCBI Taxonomy" id="127644"/>
    <lineage>
        <taxon>Eukaryota</taxon>
        <taxon>Metazoa</taxon>
        <taxon>Chordata</taxon>
        <taxon>Craniata</taxon>
        <taxon>Vertebrata</taxon>
        <taxon>Euteleostomi</taxon>
        <taxon>Amphibia</taxon>
        <taxon>Batrachia</taxon>
        <taxon>Anura</taxon>
        <taxon>Neobatrachia</taxon>
        <taxon>Ranoidea</taxon>
        <taxon>Boophinae</taxon>
        <taxon>Boophis</taxon>
        <taxon>Boophis</taxon>
        <taxon>Boophis goudoti group</taxon>
    </lineage>
</organism>
<evidence type="ECO:0000313" key="20">
    <source>
        <dbReference type="EMBL" id="BAE79535.1"/>
    </source>
</evidence>
<keyword evidence="8" id="KW-1278">Translocase</keyword>